<protein>
    <recommendedName>
        <fullName evidence="7">Choline transporter-like protein</fullName>
    </recommendedName>
</protein>
<dbReference type="Proteomes" id="UP001054902">
    <property type="component" value="Unassembled WGS sequence"/>
</dbReference>
<evidence type="ECO:0000256" key="2">
    <source>
        <dbReference type="ARBA" id="ARBA00007168"/>
    </source>
</evidence>
<feature type="transmembrane region" description="Helical" evidence="7">
    <location>
        <begin position="303"/>
        <end position="325"/>
    </location>
</feature>
<dbReference type="AlphaFoldDB" id="A0AAD3D7D3"/>
<evidence type="ECO:0000256" key="4">
    <source>
        <dbReference type="ARBA" id="ARBA00022989"/>
    </source>
</evidence>
<feature type="transmembrane region" description="Helical" evidence="7">
    <location>
        <begin position="590"/>
        <end position="612"/>
    </location>
</feature>
<comment type="similarity">
    <text evidence="2 7">Belongs to the CTL (choline transporter-like) family.</text>
</comment>
<dbReference type="Pfam" id="PF04515">
    <property type="entry name" value="Choline_transpo"/>
    <property type="match status" value="1"/>
</dbReference>
<comment type="function">
    <text evidence="7">Choline transporter.</text>
</comment>
<comment type="caution">
    <text evidence="8">The sequence shown here is derived from an EMBL/GenBank/DDBJ whole genome shotgun (WGS) entry which is preliminary data.</text>
</comment>
<evidence type="ECO:0000256" key="7">
    <source>
        <dbReference type="RuleBase" id="RU368066"/>
    </source>
</evidence>
<feature type="transmembrane region" description="Helical" evidence="7">
    <location>
        <begin position="552"/>
        <end position="578"/>
    </location>
</feature>
<dbReference type="EMBL" id="BLLK01000058">
    <property type="protein sequence ID" value="GFH57359.1"/>
    <property type="molecule type" value="Genomic_DNA"/>
</dbReference>
<reference evidence="8 9" key="1">
    <citation type="journal article" date="2021" name="Sci. Rep.">
        <title>The genome of the diatom Chaetoceros tenuissimus carries an ancient integrated fragment of an extant virus.</title>
        <authorList>
            <person name="Hongo Y."/>
            <person name="Kimura K."/>
            <person name="Takaki Y."/>
            <person name="Yoshida Y."/>
            <person name="Baba S."/>
            <person name="Kobayashi G."/>
            <person name="Nagasaki K."/>
            <person name="Hano T."/>
            <person name="Tomaru Y."/>
        </authorList>
    </citation>
    <scope>NUCLEOTIDE SEQUENCE [LARGE SCALE GENOMIC DNA]</scope>
    <source>
        <strain evidence="8 9">NIES-3715</strain>
    </source>
</reference>
<gene>
    <name evidence="8" type="ORF">CTEN210_13835</name>
</gene>
<evidence type="ECO:0000313" key="8">
    <source>
        <dbReference type="EMBL" id="GFH57359.1"/>
    </source>
</evidence>
<evidence type="ECO:0000256" key="3">
    <source>
        <dbReference type="ARBA" id="ARBA00022692"/>
    </source>
</evidence>
<keyword evidence="9" id="KW-1185">Reference proteome</keyword>
<feature type="transmembrane region" description="Helical" evidence="7">
    <location>
        <begin position="406"/>
        <end position="431"/>
    </location>
</feature>
<accession>A0AAD3D7D3</accession>
<evidence type="ECO:0000256" key="5">
    <source>
        <dbReference type="ARBA" id="ARBA00023136"/>
    </source>
</evidence>
<feature type="transmembrane region" description="Helical" evidence="7">
    <location>
        <begin position="466"/>
        <end position="483"/>
    </location>
</feature>
<comment type="subcellular location">
    <subcellularLocation>
        <location evidence="7">Cell membrane</location>
        <topology evidence="7">Multi-pass membrane protein</topology>
    </subcellularLocation>
    <subcellularLocation>
        <location evidence="1">Membrane</location>
        <topology evidence="1">Multi-pass membrane protein</topology>
    </subcellularLocation>
</comment>
<evidence type="ECO:0000256" key="6">
    <source>
        <dbReference type="ARBA" id="ARBA00023180"/>
    </source>
</evidence>
<evidence type="ECO:0000313" key="9">
    <source>
        <dbReference type="Proteomes" id="UP001054902"/>
    </source>
</evidence>
<keyword evidence="5 7" id="KW-0472">Membrane</keyword>
<keyword evidence="4 7" id="KW-1133">Transmembrane helix</keyword>
<evidence type="ECO:0000256" key="1">
    <source>
        <dbReference type="ARBA" id="ARBA00004141"/>
    </source>
</evidence>
<dbReference type="InterPro" id="IPR007603">
    <property type="entry name" value="Choline_transptr-like"/>
</dbReference>
<dbReference type="PANTHER" id="PTHR12385">
    <property type="entry name" value="CHOLINE TRANSPORTER-LIKE (SLC FAMILY 44)"/>
    <property type="match status" value="1"/>
</dbReference>
<dbReference type="GO" id="GO:0005886">
    <property type="term" value="C:plasma membrane"/>
    <property type="evidence" value="ECO:0007669"/>
    <property type="project" value="UniProtKB-SubCell"/>
</dbReference>
<keyword evidence="6" id="KW-0325">Glycoprotein</keyword>
<proteinExistence type="inferred from homology"/>
<feature type="transmembrane region" description="Helical" evidence="7">
    <location>
        <begin position="346"/>
        <end position="370"/>
    </location>
</feature>
<feature type="transmembrane region" description="Helical" evidence="7">
    <location>
        <begin position="233"/>
        <end position="250"/>
    </location>
</feature>
<name>A0AAD3D7D3_9STRA</name>
<dbReference type="PANTHER" id="PTHR12385:SF14">
    <property type="entry name" value="CHOLINE TRANSPORTER-LIKE 2"/>
    <property type="match status" value="1"/>
</dbReference>
<keyword evidence="3 7" id="KW-0812">Transmembrane</keyword>
<feature type="transmembrane region" description="Helical" evidence="7">
    <location>
        <begin position="29"/>
        <end position="50"/>
    </location>
</feature>
<organism evidence="8 9">
    <name type="scientific">Chaetoceros tenuissimus</name>
    <dbReference type="NCBI Taxonomy" id="426638"/>
    <lineage>
        <taxon>Eukaryota</taxon>
        <taxon>Sar</taxon>
        <taxon>Stramenopiles</taxon>
        <taxon>Ochrophyta</taxon>
        <taxon>Bacillariophyta</taxon>
        <taxon>Coscinodiscophyceae</taxon>
        <taxon>Chaetocerotophycidae</taxon>
        <taxon>Chaetocerotales</taxon>
        <taxon>Chaetocerotaceae</taxon>
        <taxon>Chaetoceros</taxon>
    </lineage>
</organism>
<sequence>MAKKDPDMEKMSAPADFDGPTMNRRCTDVLFALILLVCWGIMTGIGIYAFRGGDYRAVLYPMDYSGNVCGTDFGAMDMTEYPKIVYVNSKGGGVCVKECPTITEEQGLVDVHTLITYGGVYQEDGSFLPADYVQMPDYSSAQGVKTCDSSKCNTAVEGSYYTQGIFQGLSYAWYAMDTFQVLGTRCIANPAARDALKEKIFIGNATFVDMEGLNEARSVWNNLYGDLWASKEYILLFGCLGAMVVGFLYSQLLRIQVLLGVMIWGSIAASIGILFACGGYAYYIAGEWAAAEEQVHSDWNIRAAKICSYVLFGLGALAVVITIFLRKQIQLSMACVKAAARSMSAMPTMVLFPFMQVIGVAAFMIVLLVYGVHLASLGDITTEPTGVTGVAVRKYEFDELTKQMGWYLLFCAFWTVSFVIAMGEIVIAMCVSRWYFSRDKSKVGMCTVFSAIGETFRYHIGTAAFGSFIIAVTKMVRAFVTYLQKKAKDMNNKVGEALLCCCQCCLWLFEKVVKFLNKNAYIQTAIFGTAFCRSAREAFTLIMRNAGRVASITYVSTLILFVGKIFISALTTGAAYVYIDRELGEEIYSTAGPCFVIFVSSFFIGEMFLSIFDMSTSTILQCFVADEEMFDGDECYAEGDLRKWIDDFEEEERRIIAGQR</sequence>
<feature type="transmembrane region" description="Helical" evidence="7">
    <location>
        <begin position="257"/>
        <end position="283"/>
    </location>
</feature>
<dbReference type="GO" id="GO:0022857">
    <property type="term" value="F:transmembrane transporter activity"/>
    <property type="evidence" value="ECO:0007669"/>
    <property type="project" value="UniProtKB-UniRule"/>
</dbReference>